<accession>A0AAE1APE9</accession>
<organism evidence="1 2">
    <name type="scientific">Elysia crispata</name>
    <name type="common">lettuce slug</name>
    <dbReference type="NCBI Taxonomy" id="231223"/>
    <lineage>
        <taxon>Eukaryota</taxon>
        <taxon>Metazoa</taxon>
        <taxon>Spiralia</taxon>
        <taxon>Lophotrochozoa</taxon>
        <taxon>Mollusca</taxon>
        <taxon>Gastropoda</taxon>
        <taxon>Heterobranchia</taxon>
        <taxon>Euthyneura</taxon>
        <taxon>Panpulmonata</taxon>
        <taxon>Sacoglossa</taxon>
        <taxon>Placobranchoidea</taxon>
        <taxon>Plakobranchidae</taxon>
        <taxon>Elysia</taxon>
    </lineage>
</organism>
<gene>
    <name evidence="1" type="ORF">RRG08_002940</name>
</gene>
<sequence>MTFASIFPGLISQCHPREAHDSRLRRRPRRAHTAPRCVIDGHRTPEMMSEKSKSDRCDLSMLLPRHPLLFNKPFVQTFLHHPLTTPSPSFLPPFPSPKIELHRAPNSISRTKHAGSWDRAVRGWPACRAVPGVLDIGFRAGNEFRIIELRGLRPQFLLFPLRKPAESLSEIE</sequence>
<dbReference type="Proteomes" id="UP001283361">
    <property type="component" value="Unassembled WGS sequence"/>
</dbReference>
<evidence type="ECO:0000313" key="1">
    <source>
        <dbReference type="EMBL" id="KAK3791585.1"/>
    </source>
</evidence>
<keyword evidence="2" id="KW-1185">Reference proteome</keyword>
<dbReference type="EMBL" id="JAWDGP010001468">
    <property type="protein sequence ID" value="KAK3791585.1"/>
    <property type="molecule type" value="Genomic_DNA"/>
</dbReference>
<proteinExistence type="predicted"/>
<evidence type="ECO:0000313" key="2">
    <source>
        <dbReference type="Proteomes" id="UP001283361"/>
    </source>
</evidence>
<protein>
    <submittedName>
        <fullName evidence="1">Uncharacterized protein</fullName>
    </submittedName>
</protein>
<name>A0AAE1APE9_9GAST</name>
<reference evidence="1" key="1">
    <citation type="journal article" date="2023" name="G3 (Bethesda)">
        <title>A reference genome for the long-term kleptoplast-retaining sea slug Elysia crispata morphotype clarki.</title>
        <authorList>
            <person name="Eastman K.E."/>
            <person name="Pendleton A.L."/>
            <person name="Shaikh M.A."/>
            <person name="Suttiyut T."/>
            <person name="Ogas R."/>
            <person name="Tomko P."/>
            <person name="Gavelis G."/>
            <person name="Widhalm J.R."/>
            <person name="Wisecaver J.H."/>
        </authorList>
    </citation>
    <scope>NUCLEOTIDE SEQUENCE</scope>
    <source>
        <strain evidence="1">ECLA1</strain>
    </source>
</reference>
<dbReference type="AlphaFoldDB" id="A0AAE1APE9"/>
<comment type="caution">
    <text evidence="1">The sequence shown here is derived from an EMBL/GenBank/DDBJ whole genome shotgun (WGS) entry which is preliminary data.</text>
</comment>